<dbReference type="InterPro" id="IPR036152">
    <property type="entry name" value="Asp/glu_Ase-like_sf"/>
</dbReference>
<evidence type="ECO:0000259" key="5">
    <source>
        <dbReference type="Pfam" id="PF17763"/>
    </source>
</evidence>
<dbReference type="SMART" id="SM00870">
    <property type="entry name" value="Asparaginase"/>
    <property type="match status" value="1"/>
</dbReference>
<dbReference type="InterPro" id="IPR006034">
    <property type="entry name" value="Asparaginase/glutaminase-like"/>
</dbReference>
<dbReference type="InterPro" id="IPR004550">
    <property type="entry name" value="AsnASE_II"/>
</dbReference>
<feature type="domain" description="Asparaginase/glutaminase C-terminal" evidence="5">
    <location>
        <begin position="216"/>
        <end position="330"/>
    </location>
</feature>
<protein>
    <submittedName>
        <fullName evidence="6">Asparaginase</fullName>
    </submittedName>
</protein>
<comment type="similarity">
    <text evidence="1">Belongs to the asparaginase 1 family.</text>
</comment>
<keyword evidence="2" id="KW-0378">Hydrolase</keyword>
<dbReference type="SFLD" id="SFLDS00057">
    <property type="entry name" value="Glutaminase/Asparaginase"/>
    <property type="match status" value="1"/>
</dbReference>
<sequence length="335" mass="34399">MSQTLTEVPAVAVIGVGGTIAMVPTSAGGVSPQLTATDLVQAVPGLAEHRLSVVDFRRVPGAWLSFADLDELLAAIDEAMSAGAAGVVVTTGTDSIEEMAYYLDLRHTRPEPVVVTGAMRNPATAGADGPANLLAAVVTAADPAARDRGVLVVLSDEIHLAARVQKTHTTSPSAFASPNAGPAGRLVEGTPRWLTGPVTRRSVPTAYSGPAATAPRVLLHTVTLDDDPAFLADAESRMDGLIVAGMGVGHVPAVLVEPLTKAAAAIPVVLASRIGRGPVLTGAYGFPGSERDLLDRGLIPAGFLDPLKARVLLRTLLASGASREQIRQVFTADVS</sequence>
<dbReference type="InterPro" id="IPR027474">
    <property type="entry name" value="L-asparaginase_N"/>
</dbReference>
<proteinExistence type="inferred from homology"/>
<dbReference type="Proteomes" id="UP001595816">
    <property type="component" value="Unassembled WGS sequence"/>
</dbReference>
<comment type="caution">
    <text evidence="6">The sequence shown here is derived from an EMBL/GenBank/DDBJ whole genome shotgun (WGS) entry which is preliminary data.</text>
</comment>
<dbReference type="Pfam" id="PF00710">
    <property type="entry name" value="Asparaginase"/>
    <property type="match status" value="1"/>
</dbReference>
<reference evidence="7" key="1">
    <citation type="journal article" date="2019" name="Int. J. Syst. Evol. Microbiol.">
        <title>The Global Catalogue of Microorganisms (GCM) 10K type strain sequencing project: providing services to taxonomists for standard genome sequencing and annotation.</title>
        <authorList>
            <consortium name="The Broad Institute Genomics Platform"/>
            <consortium name="The Broad Institute Genome Sequencing Center for Infectious Disease"/>
            <person name="Wu L."/>
            <person name="Ma J."/>
        </authorList>
    </citation>
    <scope>NUCLEOTIDE SEQUENCE [LARGE SCALE GENOMIC DNA]</scope>
    <source>
        <strain evidence="7">CGMCC 4.7289</strain>
    </source>
</reference>
<dbReference type="PIRSF" id="PIRSF001220">
    <property type="entry name" value="L-ASNase_gatD"/>
    <property type="match status" value="1"/>
</dbReference>
<dbReference type="SUPFAM" id="SSF53774">
    <property type="entry name" value="Glutaminase/Asparaginase"/>
    <property type="match status" value="1"/>
</dbReference>
<keyword evidence="7" id="KW-1185">Reference proteome</keyword>
<dbReference type="Gene3D" id="3.40.50.40">
    <property type="match status" value="1"/>
</dbReference>
<dbReference type="Pfam" id="PF17763">
    <property type="entry name" value="Asparaginase_C"/>
    <property type="match status" value="1"/>
</dbReference>
<feature type="domain" description="L-asparaginase N-terminal" evidence="4">
    <location>
        <begin position="11"/>
        <end position="195"/>
    </location>
</feature>
<dbReference type="InterPro" id="IPR027473">
    <property type="entry name" value="L-asparaginase_C"/>
</dbReference>
<evidence type="ECO:0000313" key="7">
    <source>
        <dbReference type="Proteomes" id="UP001595816"/>
    </source>
</evidence>
<gene>
    <name evidence="6" type="ORF">ACFOZ4_15285</name>
</gene>
<evidence type="ECO:0000256" key="2">
    <source>
        <dbReference type="ARBA" id="ARBA00022801"/>
    </source>
</evidence>
<dbReference type="PROSITE" id="PS51732">
    <property type="entry name" value="ASN_GLN_ASE_3"/>
    <property type="match status" value="1"/>
</dbReference>
<evidence type="ECO:0000256" key="1">
    <source>
        <dbReference type="ARBA" id="ARBA00010518"/>
    </source>
</evidence>
<dbReference type="PIRSF" id="PIRSF500176">
    <property type="entry name" value="L_ASNase"/>
    <property type="match status" value="1"/>
</dbReference>
<dbReference type="Gene3D" id="3.40.50.1170">
    <property type="entry name" value="L-asparaginase, N-terminal domain"/>
    <property type="match status" value="1"/>
</dbReference>
<organism evidence="6 7">
    <name type="scientific">Hamadaea flava</name>
    <dbReference type="NCBI Taxonomy" id="1742688"/>
    <lineage>
        <taxon>Bacteria</taxon>
        <taxon>Bacillati</taxon>
        <taxon>Actinomycetota</taxon>
        <taxon>Actinomycetes</taxon>
        <taxon>Micromonosporales</taxon>
        <taxon>Micromonosporaceae</taxon>
        <taxon>Hamadaea</taxon>
    </lineage>
</organism>
<feature type="region of interest" description="Disordered" evidence="3">
    <location>
        <begin position="169"/>
        <end position="197"/>
    </location>
</feature>
<dbReference type="RefSeq" id="WP_382189982.1">
    <property type="nucleotide sequence ID" value="NZ_JBHSAY010000008.1"/>
</dbReference>
<dbReference type="PANTHER" id="PTHR11707">
    <property type="entry name" value="L-ASPARAGINASE"/>
    <property type="match status" value="1"/>
</dbReference>
<evidence type="ECO:0000313" key="6">
    <source>
        <dbReference type="EMBL" id="MFC4131972.1"/>
    </source>
</evidence>
<evidence type="ECO:0000259" key="4">
    <source>
        <dbReference type="Pfam" id="PF00710"/>
    </source>
</evidence>
<accession>A0ABV8LLW5</accession>
<dbReference type="InterPro" id="IPR037152">
    <property type="entry name" value="L-asparaginase_N_sf"/>
</dbReference>
<name>A0ABV8LLW5_9ACTN</name>
<evidence type="ECO:0000256" key="3">
    <source>
        <dbReference type="SAM" id="MobiDB-lite"/>
    </source>
</evidence>
<dbReference type="CDD" id="cd08964">
    <property type="entry name" value="L-asparaginase_II"/>
    <property type="match status" value="1"/>
</dbReference>
<dbReference type="PANTHER" id="PTHR11707:SF28">
    <property type="entry name" value="60 KDA LYSOPHOSPHOLIPASE"/>
    <property type="match status" value="1"/>
</dbReference>
<dbReference type="EMBL" id="JBHSAY010000008">
    <property type="protein sequence ID" value="MFC4131972.1"/>
    <property type="molecule type" value="Genomic_DNA"/>
</dbReference>
<dbReference type="PRINTS" id="PR00139">
    <property type="entry name" value="ASNGLNASE"/>
</dbReference>
<dbReference type="InterPro" id="IPR040919">
    <property type="entry name" value="Asparaginase_C"/>
</dbReference>